<evidence type="ECO:0000313" key="2">
    <source>
        <dbReference type="Proteomes" id="UP000499080"/>
    </source>
</evidence>
<proteinExistence type="predicted"/>
<dbReference type="AlphaFoldDB" id="A0A4Y2C7Q4"/>
<name>A0A4Y2C7Q4_ARAVE</name>
<dbReference type="Proteomes" id="UP000499080">
    <property type="component" value="Unassembled WGS sequence"/>
</dbReference>
<reference evidence="1 2" key="1">
    <citation type="journal article" date="2019" name="Sci. Rep.">
        <title>Orb-weaving spider Araneus ventricosus genome elucidates the spidroin gene catalogue.</title>
        <authorList>
            <person name="Kono N."/>
            <person name="Nakamura H."/>
            <person name="Ohtoshi R."/>
            <person name="Moran D.A.P."/>
            <person name="Shinohara A."/>
            <person name="Yoshida Y."/>
            <person name="Fujiwara M."/>
            <person name="Mori M."/>
            <person name="Tomita M."/>
            <person name="Arakawa K."/>
        </authorList>
    </citation>
    <scope>NUCLEOTIDE SEQUENCE [LARGE SCALE GENOMIC DNA]</scope>
</reference>
<protein>
    <submittedName>
        <fullName evidence="1">Uncharacterized protein</fullName>
    </submittedName>
</protein>
<accession>A0A4Y2C7Q4</accession>
<dbReference type="EMBL" id="BGPR01000151">
    <property type="protein sequence ID" value="GBL99787.1"/>
    <property type="molecule type" value="Genomic_DNA"/>
</dbReference>
<comment type="caution">
    <text evidence="1">The sequence shown here is derived from an EMBL/GenBank/DDBJ whole genome shotgun (WGS) entry which is preliminary data.</text>
</comment>
<sequence length="124" mass="13967">MQQLLEGHIVTDALNIPSYSPSASCLKLNYSMLVDVMQAKISELLSEEKSVTCTYEGQYATSCGHSLFSRFNIHEFLFWGHITSTIFKNPIEYNENLVARLLVAAGNVHRMSKIFTSVCQSMCH</sequence>
<keyword evidence="2" id="KW-1185">Reference proteome</keyword>
<organism evidence="1 2">
    <name type="scientific">Araneus ventricosus</name>
    <name type="common">Orbweaver spider</name>
    <name type="synonym">Epeira ventricosa</name>
    <dbReference type="NCBI Taxonomy" id="182803"/>
    <lineage>
        <taxon>Eukaryota</taxon>
        <taxon>Metazoa</taxon>
        <taxon>Ecdysozoa</taxon>
        <taxon>Arthropoda</taxon>
        <taxon>Chelicerata</taxon>
        <taxon>Arachnida</taxon>
        <taxon>Araneae</taxon>
        <taxon>Araneomorphae</taxon>
        <taxon>Entelegynae</taxon>
        <taxon>Araneoidea</taxon>
        <taxon>Araneidae</taxon>
        <taxon>Araneus</taxon>
    </lineage>
</organism>
<evidence type="ECO:0000313" key="1">
    <source>
        <dbReference type="EMBL" id="GBL99787.1"/>
    </source>
</evidence>
<dbReference type="OrthoDB" id="6764275at2759"/>
<gene>
    <name evidence="1" type="ORF">AVEN_162802_1</name>
</gene>